<dbReference type="AlphaFoldDB" id="A0AAV7VC42"/>
<evidence type="ECO:0000256" key="1">
    <source>
        <dbReference type="SAM" id="MobiDB-lite"/>
    </source>
</evidence>
<evidence type="ECO:0000313" key="3">
    <source>
        <dbReference type="Proteomes" id="UP001066276"/>
    </source>
</evidence>
<dbReference type="Proteomes" id="UP001066276">
    <property type="component" value="Chromosome 2_1"/>
</dbReference>
<feature type="region of interest" description="Disordered" evidence="1">
    <location>
        <begin position="55"/>
        <end position="123"/>
    </location>
</feature>
<reference evidence="2" key="1">
    <citation type="journal article" date="2022" name="bioRxiv">
        <title>Sequencing and chromosome-scale assembly of the giantPleurodeles waltlgenome.</title>
        <authorList>
            <person name="Brown T."/>
            <person name="Elewa A."/>
            <person name="Iarovenko S."/>
            <person name="Subramanian E."/>
            <person name="Araus A.J."/>
            <person name="Petzold A."/>
            <person name="Susuki M."/>
            <person name="Suzuki K.-i.T."/>
            <person name="Hayashi T."/>
            <person name="Toyoda A."/>
            <person name="Oliveira C."/>
            <person name="Osipova E."/>
            <person name="Leigh N.D."/>
            <person name="Simon A."/>
            <person name="Yun M.H."/>
        </authorList>
    </citation>
    <scope>NUCLEOTIDE SEQUENCE</scope>
    <source>
        <strain evidence="2">20211129_DDA</strain>
        <tissue evidence="2">Liver</tissue>
    </source>
</reference>
<evidence type="ECO:0000313" key="2">
    <source>
        <dbReference type="EMBL" id="KAJ1198342.1"/>
    </source>
</evidence>
<comment type="caution">
    <text evidence="2">The sequence shown here is derived from an EMBL/GenBank/DDBJ whole genome shotgun (WGS) entry which is preliminary data.</text>
</comment>
<keyword evidence="3" id="KW-1185">Reference proteome</keyword>
<dbReference type="EMBL" id="JANPWB010000003">
    <property type="protein sequence ID" value="KAJ1198342.1"/>
    <property type="molecule type" value="Genomic_DNA"/>
</dbReference>
<accession>A0AAV7VC42</accession>
<protein>
    <submittedName>
        <fullName evidence="2">Uncharacterized protein</fullName>
    </submittedName>
</protein>
<feature type="compositionally biased region" description="Basic residues" evidence="1">
    <location>
        <begin position="85"/>
        <end position="96"/>
    </location>
</feature>
<name>A0AAV7VC42_PLEWA</name>
<proteinExistence type="predicted"/>
<sequence length="123" mass="14112">MTRLLLPRPTQKCSILPPIPIHIRVMRNRVRTFAPCPGSIRETVWKEMRRTCGIGEAGDSRWREKKIRKTALQVGSKTRPETSRQRRSTNQRRGRHPALTPATLEEKRGLCSSRQTSRGDGKV</sequence>
<gene>
    <name evidence="2" type="ORF">NDU88_002183</name>
</gene>
<organism evidence="2 3">
    <name type="scientific">Pleurodeles waltl</name>
    <name type="common">Iberian ribbed newt</name>
    <dbReference type="NCBI Taxonomy" id="8319"/>
    <lineage>
        <taxon>Eukaryota</taxon>
        <taxon>Metazoa</taxon>
        <taxon>Chordata</taxon>
        <taxon>Craniata</taxon>
        <taxon>Vertebrata</taxon>
        <taxon>Euteleostomi</taxon>
        <taxon>Amphibia</taxon>
        <taxon>Batrachia</taxon>
        <taxon>Caudata</taxon>
        <taxon>Salamandroidea</taxon>
        <taxon>Salamandridae</taxon>
        <taxon>Pleurodelinae</taxon>
        <taxon>Pleurodeles</taxon>
    </lineage>
</organism>